<dbReference type="InterPro" id="IPR000961">
    <property type="entry name" value="AGC-kinase_C"/>
</dbReference>
<dbReference type="FunFam" id="1.10.510.10:FF:000008">
    <property type="entry name" value="Non-specific serine/threonine protein kinase"/>
    <property type="match status" value="1"/>
</dbReference>
<dbReference type="PROSITE" id="PS51285">
    <property type="entry name" value="AGC_KINASE_CTER"/>
    <property type="match status" value="1"/>
</dbReference>
<comment type="similarity">
    <text evidence="1">Belongs to the protein kinase superfamily. AGC Ser/Thr protein kinase family.</text>
</comment>
<evidence type="ECO:0000259" key="9">
    <source>
        <dbReference type="PROSITE" id="PS50011"/>
    </source>
</evidence>
<dbReference type="SUPFAM" id="SSF56112">
    <property type="entry name" value="Protein kinase-like (PK-like)"/>
    <property type="match status" value="1"/>
</dbReference>
<dbReference type="Gene3D" id="1.10.510.10">
    <property type="entry name" value="Transferase(Phosphotransferase) domain 1"/>
    <property type="match status" value="1"/>
</dbReference>
<keyword evidence="5" id="KW-0418">Kinase</keyword>
<dbReference type="Proteomes" id="UP000078561">
    <property type="component" value="Unassembled WGS sequence"/>
</dbReference>
<dbReference type="FunFam" id="3.30.200.20:FF:000103">
    <property type="entry name" value="Protein kinase C"/>
    <property type="match status" value="1"/>
</dbReference>
<feature type="domain" description="AGC-kinase C-terminal" evidence="10">
    <location>
        <begin position="464"/>
        <end position="538"/>
    </location>
</feature>
<proteinExistence type="inferred from homology"/>
<sequence>MPCPTGQSPEPVVSVFETTFYVKHELITVFNVVLQTPSATVSLFRYPSDFEEFHQKVRCHYPRSKVQLPHLITCHHSHIKKRRLAQPSSTSLKLLHLFPKRKRIKEPSNADKIEHYLTRCFQHPIISISSLLRDFTSVQRVEDQRVESTLMTSAATAVSTSSSSASSLLEPTSPQEAIPNPKQKEPISLEHFELLKVIGKGCMGKVLLVQSDLPAPKQLYALKVISKQKVVQQNEIQHTKAERDILARLRDQPFLIKLHYAFQSPTHLYFVLDYICGGDMATQMSLCLMFSKERTQFYAAEILLGLSILHSHGIIYRYVSSSDLKPENILIGRDGHIVLTDFGLAKVFKMQDQRDMGLPMTSTFCGTPEYLAPEILLGEHYSYAVDYWSLGTLIYEMLVGMTPFWADTHMEMFKRVLEDPLEFPPSETFDSVTCDFLSGLLERDAYDRLGWDSSEQIKKHGYFSNLDWDDVAQRKLTPPYIPTLHSETDLTHFDDSFVTMTPRISETQAPSSTSESSTTTDPFRHFTFDPQCHFAPDNQNNTNEDEDDQSETQTLHLRPSYLGKNRHPQHQRYSTSSSYLSFGAGEIIQHTDTLPSVLTTNTGRDAPSLATSVRKRHSAALSFDGLESLSSVL</sequence>
<keyword evidence="4 7" id="KW-0547">Nucleotide-binding</keyword>
<dbReference type="InterPro" id="IPR017441">
    <property type="entry name" value="Protein_kinase_ATP_BS"/>
</dbReference>
<feature type="binding site" evidence="7">
    <location>
        <position position="223"/>
    </location>
    <ligand>
        <name>ATP</name>
        <dbReference type="ChEBI" id="CHEBI:30616"/>
    </ligand>
</feature>
<keyword evidence="2" id="KW-0723">Serine/threonine-protein kinase</keyword>
<accession>A0A168MX64</accession>
<dbReference type="SMART" id="SM00220">
    <property type="entry name" value="S_TKc"/>
    <property type="match status" value="1"/>
</dbReference>
<dbReference type="OrthoDB" id="63267at2759"/>
<dbReference type="OMA" id="FWADTHM"/>
<dbReference type="Gene3D" id="3.30.1520.10">
    <property type="entry name" value="Phox-like domain"/>
    <property type="match status" value="1"/>
</dbReference>
<dbReference type="STRING" id="4829.A0A168MX64"/>
<feature type="domain" description="Protein kinase" evidence="9">
    <location>
        <begin position="192"/>
        <end position="463"/>
    </location>
</feature>
<dbReference type="InterPro" id="IPR000719">
    <property type="entry name" value="Prot_kinase_dom"/>
</dbReference>
<evidence type="ECO:0000259" key="10">
    <source>
        <dbReference type="PROSITE" id="PS51285"/>
    </source>
</evidence>
<evidence type="ECO:0000313" key="12">
    <source>
        <dbReference type="Proteomes" id="UP000078561"/>
    </source>
</evidence>
<evidence type="ECO:0000256" key="3">
    <source>
        <dbReference type="ARBA" id="ARBA00022679"/>
    </source>
</evidence>
<dbReference type="PANTHER" id="PTHR24351">
    <property type="entry name" value="RIBOSOMAL PROTEIN S6 KINASE"/>
    <property type="match status" value="1"/>
</dbReference>
<dbReference type="AlphaFoldDB" id="A0A168MX64"/>
<evidence type="ECO:0000256" key="8">
    <source>
        <dbReference type="SAM" id="MobiDB-lite"/>
    </source>
</evidence>
<dbReference type="SUPFAM" id="SSF64268">
    <property type="entry name" value="PX domain"/>
    <property type="match status" value="1"/>
</dbReference>
<dbReference type="InParanoid" id="A0A168MX64"/>
<evidence type="ECO:0000256" key="1">
    <source>
        <dbReference type="ARBA" id="ARBA00009903"/>
    </source>
</evidence>
<protein>
    <recommendedName>
        <fullName evidence="13">Protein kinase domain-containing protein</fullName>
    </recommendedName>
</protein>
<reference evidence="11" key="1">
    <citation type="submission" date="2016-04" db="EMBL/GenBank/DDBJ databases">
        <authorList>
            <person name="Evans L.H."/>
            <person name="Alamgir A."/>
            <person name="Owens N."/>
            <person name="Weber N.D."/>
            <person name="Virtaneva K."/>
            <person name="Barbian K."/>
            <person name="Babar A."/>
            <person name="Rosenke K."/>
        </authorList>
    </citation>
    <scope>NUCLEOTIDE SEQUENCE [LARGE SCALE GENOMIC DNA]</scope>
    <source>
        <strain evidence="11">CBS 101.48</strain>
    </source>
</reference>
<dbReference type="InterPro" id="IPR036871">
    <property type="entry name" value="PX_dom_sf"/>
</dbReference>
<feature type="region of interest" description="Disordered" evidence="8">
    <location>
        <begin position="529"/>
        <end position="554"/>
    </location>
</feature>
<dbReference type="CDD" id="cd06093">
    <property type="entry name" value="PX_domain"/>
    <property type="match status" value="1"/>
</dbReference>
<dbReference type="CDD" id="cd05123">
    <property type="entry name" value="STKc_AGC"/>
    <property type="match status" value="1"/>
</dbReference>
<dbReference type="Pfam" id="PF00069">
    <property type="entry name" value="Pkinase"/>
    <property type="match status" value="1"/>
</dbReference>
<dbReference type="Gene3D" id="3.30.200.20">
    <property type="entry name" value="Phosphorylase Kinase, domain 1"/>
    <property type="match status" value="1"/>
</dbReference>
<dbReference type="GO" id="GO:0005524">
    <property type="term" value="F:ATP binding"/>
    <property type="evidence" value="ECO:0007669"/>
    <property type="project" value="UniProtKB-UniRule"/>
</dbReference>
<dbReference type="InterPro" id="IPR011009">
    <property type="entry name" value="Kinase-like_dom_sf"/>
</dbReference>
<dbReference type="InterPro" id="IPR045270">
    <property type="entry name" value="STKc_AGC"/>
</dbReference>
<feature type="region of interest" description="Disordered" evidence="8">
    <location>
        <begin position="162"/>
        <end position="183"/>
    </location>
</feature>
<name>A0A168MX64_ABSGL</name>
<evidence type="ECO:0000256" key="2">
    <source>
        <dbReference type="ARBA" id="ARBA00022527"/>
    </source>
</evidence>
<dbReference type="PROSITE" id="PS00107">
    <property type="entry name" value="PROTEIN_KINASE_ATP"/>
    <property type="match status" value="1"/>
</dbReference>
<dbReference type="GO" id="GO:0004674">
    <property type="term" value="F:protein serine/threonine kinase activity"/>
    <property type="evidence" value="ECO:0007669"/>
    <property type="project" value="UniProtKB-KW"/>
</dbReference>
<dbReference type="SMART" id="SM00133">
    <property type="entry name" value="S_TK_X"/>
    <property type="match status" value="1"/>
</dbReference>
<gene>
    <name evidence="11" type="primary">ABSGL_04990.1 scaffold 6267</name>
</gene>
<evidence type="ECO:0008006" key="13">
    <source>
        <dbReference type="Google" id="ProtNLM"/>
    </source>
</evidence>
<evidence type="ECO:0000256" key="4">
    <source>
        <dbReference type="ARBA" id="ARBA00022741"/>
    </source>
</evidence>
<evidence type="ECO:0000256" key="7">
    <source>
        <dbReference type="PROSITE-ProRule" id="PRU10141"/>
    </source>
</evidence>
<dbReference type="GO" id="GO:0035091">
    <property type="term" value="F:phosphatidylinositol binding"/>
    <property type="evidence" value="ECO:0007669"/>
    <property type="project" value="InterPro"/>
</dbReference>
<organism evidence="11">
    <name type="scientific">Absidia glauca</name>
    <name type="common">Pin mould</name>
    <dbReference type="NCBI Taxonomy" id="4829"/>
    <lineage>
        <taxon>Eukaryota</taxon>
        <taxon>Fungi</taxon>
        <taxon>Fungi incertae sedis</taxon>
        <taxon>Mucoromycota</taxon>
        <taxon>Mucoromycotina</taxon>
        <taxon>Mucoromycetes</taxon>
        <taxon>Mucorales</taxon>
        <taxon>Cunninghamellaceae</taxon>
        <taxon>Absidia</taxon>
    </lineage>
</organism>
<evidence type="ECO:0000256" key="5">
    <source>
        <dbReference type="ARBA" id="ARBA00022777"/>
    </source>
</evidence>
<keyword evidence="6 7" id="KW-0067">ATP-binding</keyword>
<dbReference type="EMBL" id="LT552694">
    <property type="protein sequence ID" value="SAL99377.1"/>
    <property type="molecule type" value="Genomic_DNA"/>
</dbReference>
<keyword evidence="12" id="KW-1185">Reference proteome</keyword>
<evidence type="ECO:0000256" key="6">
    <source>
        <dbReference type="ARBA" id="ARBA00022840"/>
    </source>
</evidence>
<dbReference type="PROSITE" id="PS50011">
    <property type="entry name" value="PROTEIN_KINASE_DOM"/>
    <property type="match status" value="1"/>
</dbReference>
<keyword evidence="3" id="KW-0808">Transferase</keyword>
<evidence type="ECO:0000313" key="11">
    <source>
        <dbReference type="EMBL" id="SAL99377.1"/>
    </source>
</evidence>